<reference evidence="2" key="1">
    <citation type="journal article" date="2019" name="Int. J. Syst. Evol. Microbiol.">
        <title>The Global Catalogue of Microorganisms (GCM) 10K type strain sequencing project: providing services to taxonomists for standard genome sequencing and annotation.</title>
        <authorList>
            <consortium name="The Broad Institute Genomics Platform"/>
            <consortium name="The Broad Institute Genome Sequencing Center for Infectious Disease"/>
            <person name="Wu L."/>
            <person name="Ma J."/>
        </authorList>
    </citation>
    <scope>NUCLEOTIDE SEQUENCE [LARGE SCALE GENOMIC DNA]</scope>
    <source>
        <strain evidence="2">JCM 17214</strain>
    </source>
</reference>
<accession>A0ABP7NG43</accession>
<keyword evidence="2" id="KW-1185">Reference proteome</keyword>
<protein>
    <recommendedName>
        <fullName evidence="3">STAS/SEC14 domain-containing protein</fullName>
    </recommendedName>
</protein>
<dbReference type="EMBL" id="BAABDH010000097">
    <property type="protein sequence ID" value="GAA3945843.1"/>
    <property type="molecule type" value="Genomic_DNA"/>
</dbReference>
<evidence type="ECO:0008006" key="3">
    <source>
        <dbReference type="Google" id="ProtNLM"/>
    </source>
</evidence>
<dbReference type="Proteomes" id="UP001499909">
    <property type="component" value="Unassembled WGS sequence"/>
</dbReference>
<evidence type="ECO:0000313" key="1">
    <source>
        <dbReference type="EMBL" id="GAA3945843.1"/>
    </source>
</evidence>
<evidence type="ECO:0000313" key="2">
    <source>
        <dbReference type="Proteomes" id="UP001499909"/>
    </source>
</evidence>
<comment type="caution">
    <text evidence="1">The sequence shown here is derived from an EMBL/GenBank/DDBJ whole genome shotgun (WGS) entry which is preliminary data.</text>
</comment>
<proteinExistence type="predicted"/>
<sequence length="164" mass="18700">MPLSVYPPTSENSPLLPMPALSTSYTELQSVLDSHGRLIASFRHYPEEQLLYIRWTGNLTGEEVIKVAKAAIPILQRLHCPLLLNDKTDSTGDWSEALPWLEYEWLPLAMKQGLRAFAYVFSPDLQNQFISVAFAERVGQQIPIQLFYDTATAWNWLRRQHAAA</sequence>
<organism evidence="1 2">
    <name type="scientific">Hymenobacter algoricola</name>
    <dbReference type="NCBI Taxonomy" id="486267"/>
    <lineage>
        <taxon>Bacteria</taxon>
        <taxon>Pseudomonadati</taxon>
        <taxon>Bacteroidota</taxon>
        <taxon>Cytophagia</taxon>
        <taxon>Cytophagales</taxon>
        <taxon>Hymenobacteraceae</taxon>
        <taxon>Hymenobacter</taxon>
    </lineage>
</organism>
<name>A0ABP7NG43_9BACT</name>
<gene>
    <name evidence="1" type="ORF">GCM10022406_29780</name>
</gene>